<sequence length="268" mass="28960">MNLNTLHEIATISDPIERASALGRAMTEQQNLVEEAARMRRQAIAEARESGHRLEEIASVLGVSPGRISQMRKGPASRAPQPPPETRPQVIVHRALPSAPGALGNGAAFVTAAERQGVRPGHRVLFVGTEPSSEHVATCLRVQTGDEVIARRRLILADDVPVRLVTSYFRADLFAGTPVAGPGPVRPSLRECLEELGHAFGHAEETLMARPATRPEADALELDLGEWAVQVLRASYSTDDTPVHILESVCAASRHIFTVSQEGGQQEF</sequence>
<dbReference type="Gene3D" id="3.40.1410.10">
    <property type="entry name" value="Chorismate lyase-like"/>
    <property type="match status" value="1"/>
</dbReference>
<accession>A0A9W6S0P5</accession>
<dbReference type="SMART" id="SM00866">
    <property type="entry name" value="UTRA"/>
    <property type="match status" value="1"/>
</dbReference>
<dbReference type="GO" id="GO:0045892">
    <property type="term" value="P:negative regulation of DNA-templated transcription"/>
    <property type="evidence" value="ECO:0007669"/>
    <property type="project" value="TreeGrafter"/>
</dbReference>
<keyword evidence="4" id="KW-1185">Reference proteome</keyword>
<dbReference type="RefSeq" id="WP_285574147.1">
    <property type="nucleotide sequence ID" value="NZ_BSTK01000005.1"/>
</dbReference>
<evidence type="ECO:0000256" key="1">
    <source>
        <dbReference type="SAM" id="MobiDB-lite"/>
    </source>
</evidence>
<dbReference type="SUPFAM" id="SSF64288">
    <property type="entry name" value="Chorismate lyase-like"/>
    <property type="match status" value="1"/>
</dbReference>
<name>A0A9W6S0P5_9ACTN</name>
<gene>
    <name evidence="3" type="ORF">Airi02_042500</name>
</gene>
<dbReference type="PANTHER" id="PTHR44846:SF17">
    <property type="entry name" value="GNTR-FAMILY TRANSCRIPTIONAL REGULATOR"/>
    <property type="match status" value="1"/>
</dbReference>
<dbReference type="InterPro" id="IPR028978">
    <property type="entry name" value="Chorismate_lyase_/UTRA_dom_sf"/>
</dbReference>
<organism evidence="3 4">
    <name type="scientific">Actinoallomurus iriomotensis</name>
    <dbReference type="NCBI Taxonomy" id="478107"/>
    <lineage>
        <taxon>Bacteria</taxon>
        <taxon>Bacillati</taxon>
        <taxon>Actinomycetota</taxon>
        <taxon>Actinomycetes</taxon>
        <taxon>Streptosporangiales</taxon>
        <taxon>Thermomonosporaceae</taxon>
        <taxon>Actinoallomurus</taxon>
    </lineage>
</organism>
<dbReference type="InterPro" id="IPR011663">
    <property type="entry name" value="UTRA"/>
</dbReference>
<evidence type="ECO:0000313" key="4">
    <source>
        <dbReference type="Proteomes" id="UP001165074"/>
    </source>
</evidence>
<dbReference type="EMBL" id="BSTK01000005">
    <property type="protein sequence ID" value="GLY86321.1"/>
    <property type="molecule type" value="Genomic_DNA"/>
</dbReference>
<feature type="region of interest" description="Disordered" evidence="1">
    <location>
        <begin position="66"/>
        <end position="87"/>
    </location>
</feature>
<dbReference type="AlphaFoldDB" id="A0A9W6S0P5"/>
<dbReference type="Pfam" id="PF07702">
    <property type="entry name" value="UTRA"/>
    <property type="match status" value="1"/>
</dbReference>
<dbReference type="GO" id="GO:0003677">
    <property type="term" value="F:DNA binding"/>
    <property type="evidence" value="ECO:0007669"/>
    <property type="project" value="InterPro"/>
</dbReference>
<dbReference type="Proteomes" id="UP001165074">
    <property type="component" value="Unassembled WGS sequence"/>
</dbReference>
<proteinExistence type="predicted"/>
<comment type="caution">
    <text evidence="3">The sequence shown here is derived from an EMBL/GenBank/DDBJ whole genome shotgun (WGS) entry which is preliminary data.</text>
</comment>
<feature type="domain" description="UbiC transcription regulator-associated" evidence="2">
    <location>
        <begin position="115"/>
        <end position="256"/>
    </location>
</feature>
<evidence type="ECO:0000313" key="3">
    <source>
        <dbReference type="EMBL" id="GLY86321.1"/>
    </source>
</evidence>
<reference evidence="3" key="1">
    <citation type="submission" date="2023-03" db="EMBL/GenBank/DDBJ databases">
        <title>Actinoallomurus iriomotensis NBRC 103684.</title>
        <authorList>
            <person name="Ichikawa N."/>
            <person name="Sato H."/>
            <person name="Tonouchi N."/>
        </authorList>
    </citation>
    <scope>NUCLEOTIDE SEQUENCE</scope>
    <source>
        <strain evidence="3">NBRC 103684</strain>
    </source>
</reference>
<evidence type="ECO:0000259" key="2">
    <source>
        <dbReference type="SMART" id="SM00866"/>
    </source>
</evidence>
<dbReference type="InterPro" id="IPR050679">
    <property type="entry name" value="Bact_HTH_transcr_reg"/>
</dbReference>
<dbReference type="PANTHER" id="PTHR44846">
    <property type="entry name" value="MANNOSYL-D-GLYCERATE TRANSPORT/METABOLISM SYSTEM REPRESSOR MNGR-RELATED"/>
    <property type="match status" value="1"/>
</dbReference>
<protein>
    <recommendedName>
        <fullName evidence="2">UbiC transcription regulator-associated domain-containing protein</fullName>
    </recommendedName>
</protein>